<keyword evidence="2" id="KW-1185">Reference proteome</keyword>
<evidence type="ECO:0000313" key="1">
    <source>
        <dbReference type="EMBL" id="NOU51495.1"/>
    </source>
</evidence>
<comment type="caution">
    <text evidence="1">The sequence shown here is derived from an EMBL/GenBank/DDBJ whole genome shotgun (WGS) entry which is preliminary data.</text>
</comment>
<dbReference type="Proteomes" id="UP000586305">
    <property type="component" value="Unassembled WGS sequence"/>
</dbReference>
<proteinExistence type="predicted"/>
<dbReference type="AlphaFoldDB" id="A0A849VED5"/>
<dbReference type="EMBL" id="JABBPG010000005">
    <property type="protein sequence ID" value="NOU51495.1"/>
    <property type="molecule type" value="Genomic_DNA"/>
</dbReference>
<organism evidence="1 2">
    <name type="scientific">Pseudoalteromonas caenipelagi</name>
    <dbReference type="NCBI Taxonomy" id="2726988"/>
    <lineage>
        <taxon>Bacteria</taxon>
        <taxon>Pseudomonadati</taxon>
        <taxon>Pseudomonadota</taxon>
        <taxon>Gammaproteobacteria</taxon>
        <taxon>Alteromonadales</taxon>
        <taxon>Pseudoalteromonadaceae</taxon>
        <taxon>Pseudoalteromonas</taxon>
    </lineage>
</organism>
<name>A0A849VED5_9GAMM</name>
<evidence type="ECO:0000313" key="2">
    <source>
        <dbReference type="Proteomes" id="UP000586305"/>
    </source>
</evidence>
<gene>
    <name evidence="1" type="ORF">HG263_13240</name>
</gene>
<dbReference type="RefSeq" id="WP_171626559.1">
    <property type="nucleotide sequence ID" value="NZ_JABBPG010000005.1"/>
</dbReference>
<sequence length="143" mass="15996">MYQVLRKKQVGDKKKFGVKDKDGAKSFLQSIGVNINSSSYSEADLASINKYSEALVPIFRERILKAKSDVDSLIAKVMILASNFGEKVDGVQLDKDIHILRSTNHGDNYAKAKQIIKKYAHAIDMKDFKLTVPEDEPYESGSL</sequence>
<accession>A0A849VED5</accession>
<reference evidence="1 2" key="1">
    <citation type="submission" date="2020-04" db="EMBL/GenBank/DDBJ databases">
        <title>Pseudoalteromonas caenipelagi sp. nov., isolated from a tidal flat.</title>
        <authorList>
            <person name="Park S."/>
            <person name="Yoon J.-H."/>
        </authorList>
    </citation>
    <scope>NUCLEOTIDE SEQUENCE [LARGE SCALE GENOMIC DNA]</scope>
    <source>
        <strain evidence="1 2">JBTF-M23</strain>
    </source>
</reference>
<protein>
    <submittedName>
        <fullName evidence="1">Uncharacterized protein</fullName>
    </submittedName>
</protein>